<evidence type="ECO:0000256" key="1">
    <source>
        <dbReference type="PROSITE-ProRule" id="PRU00169"/>
    </source>
</evidence>
<dbReference type="InterPro" id="IPR001789">
    <property type="entry name" value="Sig_transdc_resp-reg_receiver"/>
</dbReference>
<dbReference type="RefSeq" id="WP_183352994.1">
    <property type="nucleotide sequence ID" value="NZ_BLXX01000001.1"/>
</dbReference>
<dbReference type="GO" id="GO:0000160">
    <property type="term" value="P:phosphorelay signal transduction system"/>
    <property type="evidence" value="ECO:0007669"/>
    <property type="project" value="InterPro"/>
</dbReference>
<evidence type="ECO:0000313" key="4">
    <source>
        <dbReference type="Proteomes" id="UP000556026"/>
    </source>
</evidence>
<reference evidence="4" key="1">
    <citation type="submission" date="2020-06" db="EMBL/GenBank/DDBJ databases">
        <title>Draft genomic sequence of Geomonas sp. Red330.</title>
        <authorList>
            <person name="Itoh H."/>
            <person name="Zhenxing X."/>
            <person name="Ushijima N."/>
            <person name="Masuda Y."/>
            <person name="Shiratori Y."/>
            <person name="Senoo K."/>
        </authorList>
    </citation>
    <scope>NUCLEOTIDE SEQUENCE [LARGE SCALE GENOMIC DNA]</scope>
    <source>
        <strain evidence="4">Red330</strain>
    </source>
</reference>
<keyword evidence="1" id="KW-0597">Phosphoprotein</keyword>
<name>A0A6V8MDT7_9BACT</name>
<protein>
    <recommendedName>
        <fullName evidence="2">Response regulatory domain-containing protein</fullName>
    </recommendedName>
</protein>
<organism evidence="3 4">
    <name type="scientific">Geomonas silvestris</name>
    <dbReference type="NCBI Taxonomy" id="2740184"/>
    <lineage>
        <taxon>Bacteria</taxon>
        <taxon>Pseudomonadati</taxon>
        <taxon>Thermodesulfobacteriota</taxon>
        <taxon>Desulfuromonadia</taxon>
        <taxon>Geobacterales</taxon>
        <taxon>Geobacteraceae</taxon>
        <taxon>Geomonas</taxon>
    </lineage>
</organism>
<keyword evidence="4" id="KW-1185">Reference proteome</keyword>
<sequence>MTNADNVRVLLVETDEDALEIFQKTIERSFPDIVCQVASNPADAERLFSTHRYEIVICDLLLPTTCGRRLLGHARLQPEQPVIFISGEVAAKRRLPHPEVQKLNLCQVPGTPIVLKDFIATVEEALVSVRRPASSVDN</sequence>
<dbReference type="PROSITE" id="PS50110">
    <property type="entry name" value="RESPONSE_REGULATORY"/>
    <property type="match status" value="1"/>
</dbReference>
<comment type="caution">
    <text evidence="3">The sequence shown here is derived from an EMBL/GenBank/DDBJ whole genome shotgun (WGS) entry which is preliminary data.</text>
</comment>
<dbReference type="InterPro" id="IPR011006">
    <property type="entry name" value="CheY-like_superfamily"/>
</dbReference>
<evidence type="ECO:0000313" key="3">
    <source>
        <dbReference type="EMBL" id="GFO58151.1"/>
    </source>
</evidence>
<dbReference type="Gene3D" id="3.40.50.2300">
    <property type="match status" value="1"/>
</dbReference>
<dbReference type="Pfam" id="PF00072">
    <property type="entry name" value="Response_reg"/>
    <property type="match status" value="1"/>
</dbReference>
<accession>A0A6V8MDT7</accession>
<proteinExistence type="predicted"/>
<feature type="domain" description="Response regulatory" evidence="2">
    <location>
        <begin position="8"/>
        <end position="126"/>
    </location>
</feature>
<gene>
    <name evidence="3" type="ORF">GMST_04760</name>
</gene>
<dbReference type="Proteomes" id="UP000556026">
    <property type="component" value="Unassembled WGS sequence"/>
</dbReference>
<dbReference type="SUPFAM" id="SSF52172">
    <property type="entry name" value="CheY-like"/>
    <property type="match status" value="1"/>
</dbReference>
<evidence type="ECO:0000259" key="2">
    <source>
        <dbReference type="PROSITE" id="PS50110"/>
    </source>
</evidence>
<feature type="modified residue" description="4-aspartylphosphate" evidence="1">
    <location>
        <position position="59"/>
    </location>
</feature>
<dbReference type="CDD" id="cd00156">
    <property type="entry name" value="REC"/>
    <property type="match status" value="1"/>
</dbReference>
<dbReference type="AlphaFoldDB" id="A0A6V8MDT7"/>
<dbReference type="EMBL" id="BLXX01000001">
    <property type="protein sequence ID" value="GFO58151.1"/>
    <property type="molecule type" value="Genomic_DNA"/>
</dbReference>